<dbReference type="STRING" id="1210090.GCA_001613185_03797"/>
<name>A0A366D685_9NOCA</name>
<proteinExistence type="predicted"/>
<dbReference type="OrthoDB" id="154293at2"/>
<evidence type="ECO:0000313" key="4">
    <source>
        <dbReference type="Proteomes" id="UP000252586"/>
    </source>
</evidence>
<dbReference type="RefSeq" id="WP_084537788.1">
    <property type="nucleotide sequence ID" value="NZ_CP107943.1"/>
</dbReference>
<evidence type="ECO:0000259" key="2">
    <source>
        <dbReference type="Pfam" id="PF11716"/>
    </source>
</evidence>
<accession>A0A366D685</accession>
<feature type="domain" description="MDMPI C-terminal" evidence="1">
    <location>
        <begin position="176"/>
        <end position="264"/>
    </location>
</feature>
<dbReference type="AlphaFoldDB" id="A0A366D685"/>
<keyword evidence="4" id="KW-1185">Reference proteome</keyword>
<sequence length="279" mass="30824">MTEQPPDRAELTGLLSRQWDALAALVAELDEDRWRTPTALPGWSVFDVLAHVVGTESWLLGEKPPPRDPLAPERDARELPHVRNEVGVLNEIWVDRFRPVSGARLLDVFAEVTERRRAALADLDDEAWAVPTVSPIGRVPYGRFMRVRLFDCWMHELDIADALGADVEEGGPRAALAFEELATSIPRVVVKRGRAPKGSRIAFELTGALPRTLRIAVDERASYVDSFDGAADTEITLDSGLFVRLGGGRTTADEHLDRIAITGDGDFGLRLVRNLAFTI</sequence>
<dbReference type="SUPFAM" id="SSF109854">
    <property type="entry name" value="DinB/YfiT-like putative metalloenzymes"/>
    <property type="match status" value="1"/>
</dbReference>
<dbReference type="InterPro" id="IPR024344">
    <property type="entry name" value="MDMPI_metal-binding"/>
</dbReference>
<organism evidence="3 4">
    <name type="scientific">Nocardia puris</name>
    <dbReference type="NCBI Taxonomy" id="208602"/>
    <lineage>
        <taxon>Bacteria</taxon>
        <taxon>Bacillati</taxon>
        <taxon>Actinomycetota</taxon>
        <taxon>Actinomycetes</taxon>
        <taxon>Mycobacteriales</taxon>
        <taxon>Nocardiaceae</taxon>
        <taxon>Nocardia</taxon>
    </lineage>
</organism>
<dbReference type="Pfam" id="PF11716">
    <property type="entry name" value="MDMPI_N"/>
    <property type="match status" value="1"/>
</dbReference>
<dbReference type="EMBL" id="QNRE01000014">
    <property type="protein sequence ID" value="RBO85547.1"/>
    <property type="molecule type" value="Genomic_DNA"/>
</dbReference>
<evidence type="ECO:0000259" key="1">
    <source>
        <dbReference type="Pfam" id="PF07398"/>
    </source>
</evidence>
<dbReference type="InterPro" id="IPR034660">
    <property type="entry name" value="DinB/YfiT-like"/>
</dbReference>
<reference evidence="3 4" key="1">
    <citation type="submission" date="2018-06" db="EMBL/GenBank/DDBJ databases">
        <title>Genomic Encyclopedia of Type Strains, Phase IV (KMG-IV): sequencing the most valuable type-strain genomes for metagenomic binning, comparative biology and taxonomic classification.</title>
        <authorList>
            <person name="Goeker M."/>
        </authorList>
    </citation>
    <scope>NUCLEOTIDE SEQUENCE [LARGE SCALE GENOMIC DNA]</scope>
    <source>
        <strain evidence="3 4">DSM 44599</strain>
    </source>
</reference>
<dbReference type="Pfam" id="PF07398">
    <property type="entry name" value="MDMPI_C"/>
    <property type="match status" value="1"/>
</dbReference>
<dbReference type="Gene3D" id="1.20.120.450">
    <property type="entry name" value="dinb family like domain"/>
    <property type="match status" value="1"/>
</dbReference>
<gene>
    <name evidence="3" type="ORF">DFR74_11488</name>
</gene>
<protein>
    <submittedName>
        <fullName evidence="3">Uncharacterized protein (TIGR03083 family)</fullName>
    </submittedName>
</protein>
<comment type="caution">
    <text evidence="3">The sequence shown here is derived from an EMBL/GenBank/DDBJ whole genome shotgun (WGS) entry which is preliminary data.</text>
</comment>
<feature type="domain" description="Mycothiol-dependent maleylpyruvate isomerase metal-binding" evidence="2">
    <location>
        <begin position="16"/>
        <end position="160"/>
    </location>
</feature>
<dbReference type="Proteomes" id="UP000252586">
    <property type="component" value="Unassembled WGS sequence"/>
</dbReference>
<dbReference type="GO" id="GO:0046872">
    <property type="term" value="F:metal ion binding"/>
    <property type="evidence" value="ECO:0007669"/>
    <property type="project" value="InterPro"/>
</dbReference>
<dbReference type="InterPro" id="IPR017517">
    <property type="entry name" value="Maleyloyr_isom"/>
</dbReference>
<dbReference type="NCBIfam" id="TIGR03083">
    <property type="entry name" value="maleylpyruvate isomerase family mycothiol-dependent enzyme"/>
    <property type="match status" value="1"/>
</dbReference>
<evidence type="ECO:0000313" key="3">
    <source>
        <dbReference type="EMBL" id="RBO85547.1"/>
    </source>
</evidence>
<dbReference type="InterPro" id="IPR010872">
    <property type="entry name" value="MDMPI_C-term_domain"/>
</dbReference>